<dbReference type="EMBL" id="JACHEK010000003">
    <property type="protein sequence ID" value="MBB6144007.1"/>
    <property type="molecule type" value="Genomic_DNA"/>
</dbReference>
<accession>A0A841JU61</accession>
<keyword evidence="3" id="KW-1185">Reference proteome</keyword>
<reference evidence="2 3" key="1">
    <citation type="submission" date="2020-08" db="EMBL/GenBank/DDBJ databases">
        <title>Genomic Encyclopedia of Type Strains, Phase IV (KMG-IV): sequencing the most valuable type-strain genomes for metagenomic binning, comparative biology and taxonomic classification.</title>
        <authorList>
            <person name="Goeker M."/>
        </authorList>
    </citation>
    <scope>NUCLEOTIDE SEQUENCE [LARGE SCALE GENOMIC DNA]</scope>
    <source>
        <strain evidence="2 3">DSM 103733</strain>
    </source>
</reference>
<evidence type="ECO:0000259" key="1">
    <source>
        <dbReference type="Pfam" id="PF02698"/>
    </source>
</evidence>
<dbReference type="PANTHER" id="PTHR30336">
    <property type="entry name" value="INNER MEMBRANE PROTEIN, PROBABLE PERMEASE"/>
    <property type="match status" value="1"/>
</dbReference>
<evidence type="ECO:0000313" key="2">
    <source>
        <dbReference type="EMBL" id="MBB6144007.1"/>
    </source>
</evidence>
<dbReference type="AlphaFoldDB" id="A0A841JU61"/>
<dbReference type="InterPro" id="IPR051599">
    <property type="entry name" value="Cell_Envelope_Assoc"/>
</dbReference>
<dbReference type="Gene3D" id="3.40.50.620">
    <property type="entry name" value="HUPs"/>
    <property type="match status" value="1"/>
</dbReference>
<gene>
    <name evidence="2" type="ORF">HNQ77_001956</name>
</gene>
<dbReference type="InterPro" id="IPR014729">
    <property type="entry name" value="Rossmann-like_a/b/a_fold"/>
</dbReference>
<dbReference type="GO" id="GO:0005886">
    <property type="term" value="C:plasma membrane"/>
    <property type="evidence" value="ECO:0007669"/>
    <property type="project" value="TreeGrafter"/>
</dbReference>
<dbReference type="RefSeq" id="WP_231581162.1">
    <property type="nucleotide sequence ID" value="NZ_JACHEK010000003.1"/>
</dbReference>
<comment type="caution">
    <text evidence="2">The sequence shown here is derived from an EMBL/GenBank/DDBJ whole genome shotgun (WGS) entry which is preliminary data.</text>
</comment>
<dbReference type="Proteomes" id="UP000538666">
    <property type="component" value="Unassembled WGS sequence"/>
</dbReference>
<dbReference type="Pfam" id="PF02698">
    <property type="entry name" value="DUF218"/>
    <property type="match status" value="1"/>
</dbReference>
<dbReference type="CDD" id="cd06259">
    <property type="entry name" value="YdcF-like"/>
    <property type="match status" value="1"/>
</dbReference>
<protein>
    <submittedName>
        <fullName evidence="2">Uncharacterized SAM-binding protein YcdF (DUF218 family)</fullName>
    </submittedName>
</protein>
<proteinExistence type="predicted"/>
<feature type="domain" description="DUF218" evidence="1">
    <location>
        <begin position="51"/>
        <end position="180"/>
    </location>
</feature>
<organism evidence="2 3">
    <name type="scientific">Silvibacterium bohemicum</name>
    <dbReference type="NCBI Taxonomy" id="1577686"/>
    <lineage>
        <taxon>Bacteria</taxon>
        <taxon>Pseudomonadati</taxon>
        <taxon>Acidobacteriota</taxon>
        <taxon>Terriglobia</taxon>
        <taxon>Terriglobales</taxon>
        <taxon>Acidobacteriaceae</taxon>
        <taxon>Silvibacterium</taxon>
    </lineage>
</organism>
<sequence>MRRQFARSGQPGKSPVWIALSILLLLGLGWVAWVNTQIEAYAEHDEARPSDAIAVFGAAEYDGRPSPVLRARLDHGLTLYQEKLAPVIITLGGGDPADQHSEGGVGHDYLLAHGVPEKAIIAETESKNTEESARRLAVIASANGLKKILVVSDGTHLFRIHALCSSLGLDVVTSPRPPGKGISRTDAFQRKTHEIMSYSVWRFRRMLGMGR</sequence>
<dbReference type="InterPro" id="IPR003848">
    <property type="entry name" value="DUF218"/>
</dbReference>
<evidence type="ECO:0000313" key="3">
    <source>
        <dbReference type="Proteomes" id="UP000538666"/>
    </source>
</evidence>
<name>A0A841JU61_9BACT</name>
<dbReference type="PANTHER" id="PTHR30336:SF20">
    <property type="entry name" value="DUF218 DOMAIN-CONTAINING PROTEIN"/>
    <property type="match status" value="1"/>
</dbReference>